<dbReference type="PANTHER" id="PTHR35867:SF1">
    <property type="entry name" value="PROTEIN RSEC"/>
    <property type="match status" value="1"/>
</dbReference>
<keyword evidence="1" id="KW-0812">Transmembrane</keyword>
<gene>
    <name evidence="2" type="ORF">CLHOM_04120</name>
</gene>
<dbReference type="PATRIC" id="fig|1121318.3.peg.417"/>
<organism evidence="2 3">
    <name type="scientific">Clostridium homopropionicum DSM 5847</name>
    <dbReference type="NCBI Taxonomy" id="1121318"/>
    <lineage>
        <taxon>Bacteria</taxon>
        <taxon>Bacillati</taxon>
        <taxon>Bacillota</taxon>
        <taxon>Clostridia</taxon>
        <taxon>Eubacteriales</taxon>
        <taxon>Clostridiaceae</taxon>
        <taxon>Clostridium</taxon>
    </lineage>
</organism>
<comment type="caution">
    <text evidence="2">The sequence shown here is derived from an EMBL/GenBank/DDBJ whole genome shotgun (WGS) entry which is preliminary data.</text>
</comment>
<dbReference type="InterPro" id="IPR026268">
    <property type="entry name" value="RseC"/>
</dbReference>
<proteinExistence type="predicted"/>
<evidence type="ECO:0000313" key="2">
    <source>
        <dbReference type="EMBL" id="KOA21282.1"/>
    </source>
</evidence>
<sequence>MTEIGYVASIHGEYASVVFQRRSGCGENCAHCKAGCEVSSVTTDIKNTLGAKTGDKVKVEMNQKAFNTMLLWVYVFPLIMLALGISIGTKIFQSMGFANYELLSFLVGILALAISYFILNKYNKRASKNADYTLQMTSIIEN</sequence>
<dbReference type="EMBL" id="LHUR01000010">
    <property type="protein sequence ID" value="KOA21282.1"/>
    <property type="molecule type" value="Genomic_DNA"/>
</dbReference>
<accession>A0A0L6ZEB1</accession>
<dbReference type="Pfam" id="PF04246">
    <property type="entry name" value="RseC_MucC"/>
    <property type="match status" value="1"/>
</dbReference>
<dbReference type="STRING" id="36844.SAMN04488501_107158"/>
<dbReference type="PIRSF" id="PIRSF004923">
    <property type="entry name" value="RseC"/>
    <property type="match status" value="1"/>
</dbReference>
<dbReference type="RefSeq" id="WP_052220011.1">
    <property type="nucleotide sequence ID" value="NZ_LHUR01000010.1"/>
</dbReference>
<evidence type="ECO:0000256" key="1">
    <source>
        <dbReference type="SAM" id="Phobius"/>
    </source>
</evidence>
<reference evidence="3" key="1">
    <citation type="submission" date="2015-08" db="EMBL/GenBank/DDBJ databases">
        <title>Genome sequence of the strict anaerobe Clostridium homopropionicum LuHBu1 (DSM 5847T).</title>
        <authorList>
            <person name="Poehlein A."/>
            <person name="Beck M."/>
            <person name="Schiel-Bengelsdorf B."/>
            <person name="Bengelsdorf F.R."/>
            <person name="Daniel R."/>
            <person name="Duerre P."/>
        </authorList>
    </citation>
    <scope>NUCLEOTIDE SEQUENCE [LARGE SCALE GENOMIC DNA]</scope>
    <source>
        <strain evidence="3">DSM 5847</strain>
    </source>
</reference>
<dbReference type="AlphaFoldDB" id="A0A0L6ZEB1"/>
<evidence type="ECO:0000313" key="3">
    <source>
        <dbReference type="Proteomes" id="UP000037043"/>
    </source>
</evidence>
<dbReference type="InterPro" id="IPR007359">
    <property type="entry name" value="SigmaE_reg_RseC_MucC"/>
</dbReference>
<feature type="transmembrane region" description="Helical" evidence="1">
    <location>
        <begin position="98"/>
        <end position="119"/>
    </location>
</feature>
<keyword evidence="3" id="KW-1185">Reference proteome</keyword>
<name>A0A0L6ZEB1_9CLOT</name>
<feature type="transmembrane region" description="Helical" evidence="1">
    <location>
        <begin position="71"/>
        <end position="92"/>
    </location>
</feature>
<protein>
    <submittedName>
        <fullName evidence="2">Positive regulator of sigma(E), RseC/MucC</fullName>
    </submittedName>
</protein>
<keyword evidence="1" id="KW-0472">Membrane</keyword>
<keyword evidence="1" id="KW-1133">Transmembrane helix</keyword>
<dbReference type="PANTHER" id="PTHR35867">
    <property type="entry name" value="PROTEIN RSEC"/>
    <property type="match status" value="1"/>
</dbReference>
<dbReference type="Proteomes" id="UP000037043">
    <property type="component" value="Unassembled WGS sequence"/>
</dbReference>